<dbReference type="InterPro" id="IPR052730">
    <property type="entry name" value="Sugar_ABC_transporter"/>
</dbReference>
<evidence type="ECO:0000313" key="7">
    <source>
        <dbReference type="EMBL" id="MBM7556408.1"/>
    </source>
</evidence>
<dbReference type="EMBL" id="JAFBDQ010000005">
    <property type="protein sequence ID" value="MBM7556408.1"/>
    <property type="molecule type" value="Genomic_DNA"/>
</dbReference>
<organism evidence="7 8">
    <name type="scientific">Halanaerobacter jeridensis</name>
    <dbReference type="NCBI Taxonomy" id="706427"/>
    <lineage>
        <taxon>Bacteria</taxon>
        <taxon>Bacillati</taxon>
        <taxon>Bacillota</taxon>
        <taxon>Clostridia</taxon>
        <taxon>Halanaerobiales</taxon>
        <taxon>Halobacteroidaceae</taxon>
        <taxon>Halanaerobacter</taxon>
    </lineage>
</organism>
<sequence>MWKKRSLWEPYLLLLPALVVLGGLFLGGVVLGVLQSFGYFPLIGLNNFTFEYYTEMLSSPEFLDALGYSLYISVVSSVLAAVIGVFLAYQLAKLPKKHTLVKLIYKLPIVVPHIIATLLVFLFFTQSGLLSRILYNLGIIEQIESFPALVFDKKGIGIILVYLWKEIPFIALITYTVLKHINTSFEEVAANLGANSRQIFWHIYLPLSLPSIGSAVIIVFAFSFGAFEIPFLLGPTYPKTLPVMAYQRYISSDLMQRPYAMVIAVVLTVICVGLIYLYKKSVDLMLRYN</sequence>
<dbReference type="Gene3D" id="1.10.3720.10">
    <property type="entry name" value="MetI-like"/>
    <property type="match status" value="1"/>
</dbReference>
<dbReference type="PANTHER" id="PTHR43759">
    <property type="entry name" value="TREHALOSE TRANSPORT SYSTEM PERMEASE PROTEIN SUGA"/>
    <property type="match status" value="1"/>
</dbReference>
<evidence type="ECO:0000256" key="1">
    <source>
        <dbReference type="ARBA" id="ARBA00004141"/>
    </source>
</evidence>
<dbReference type="GO" id="GO:0055085">
    <property type="term" value="P:transmembrane transport"/>
    <property type="evidence" value="ECO:0007669"/>
    <property type="project" value="InterPro"/>
</dbReference>
<feature type="domain" description="ABC transmembrane type-1" evidence="6">
    <location>
        <begin position="66"/>
        <end position="278"/>
    </location>
</feature>
<gene>
    <name evidence="7" type="ORF">JOC47_001251</name>
</gene>
<dbReference type="Pfam" id="PF00528">
    <property type="entry name" value="BPD_transp_1"/>
    <property type="match status" value="1"/>
</dbReference>
<keyword evidence="2 5" id="KW-0812">Transmembrane</keyword>
<dbReference type="SUPFAM" id="SSF161098">
    <property type="entry name" value="MetI-like"/>
    <property type="match status" value="1"/>
</dbReference>
<reference evidence="7" key="1">
    <citation type="submission" date="2021-01" db="EMBL/GenBank/DDBJ databases">
        <title>Genomic Encyclopedia of Type Strains, Phase IV (KMG-IV): sequencing the most valuable type-strain genomes for metagenomic binning, comparative biology and taxonomic classification.</title>
        <authorList>
            <person name="Goeker M."/>
        </authorList>
    </citation>
    <scope>NUCLEOTIDE SEQUENCE</scope>
    <source>
        <strain evidence="7">DSM 23230</strain>
    </source>
</reference>
<comment type="subcellular location">
    <subcellularLocation>
        <location evidence="5">Cell membrane</location>
        <topology evidence="5">Multi-pass membrane protein</topology>
    </subcellularLocation>
    <subcellularLocation>
        <location evidence="1">Membrane</location>
        <topology evidence="1">Multi-pass membrane protein</topology>
    </subcellularLocation>
</comment>
<evidence type="ECO:0000256" key="4">
    <source>
        <dbReference type="ARBA" id="ARBA00023136"/>
    </source>
</evidence>
<protein>
    <submittedName>
        <fullName evidence="7">Spermidine/putrescine transport system permease protein</fullName>
    </submittedName>
</protein>
<dbReference type="PROSITE" id="PS50928">
    <property type="entry name" value="ABC_TM1"/>
    <property type="match status" value="1"/>
</dbReference>
<feature type="transmembrane region" description="Helical" evidence="5">
    <location>
        <begin position="199"/>
        <end position="227"/>
    </location>
</feature>
<keyword evidence="4 5" id="KW-0472">Membrane</keyword>
<evidence type="ECO:0000259" key="6">
    <source>
        <dbReference type="PROSITE" id="PS50928"/>
    </source>
</evidence>
<dbReference type="CDD" id="cd06261">
    <property type="entry name" value="TM_PBP2"/>
    <property type="match status" value="1"/>
</dbReference>
<keyword evidence="5" id="KW-0813">Transport</keyword>
<dbReference type="Proteomes" id="UP000774000">
    <property type="component" value="Unassembled WGS sequence"/>
</dbReference>
<evidence type="ECO:0000256" key="5">
    <source>
        <dbReference type="RuleBase" id="RU363032"/>
    </source>
</evidence>
<dbReference type="GO" id="GO:0005886">
    <property type="term" value="C:plasma membrane"/>
    <property type="evidence" value="ECO:0007669"/>
    <property type="project" value="UniProtKB-SubCell"/>
</dbReference>
<feature type="transmembrane region" description="Helical" evidence="5">
    <location>
        <begin position="12"/>
        <end position="34"/>
    </location>
</feature>
<feature type="transmembrane region" description="Helical" evidence="5">
    <location>
        <begin position="103"/>
        <end position="124"/>
    </location>
</feature>
<dbReference type="AlphaFoldDB" id="A0A938XNZ9"/>
<feature type="transmembrane region" description="Helical" evidence="5">
    <location>
        <begin position="259"/>
        <end position="278"/>
    </location>
</feature>
<proteinExistence type="inferred from homology"/>
<evidence type="ECO:0000256" key="3">
    <source>
        <dbReference type="ARBA" id="ARBA00022989"/>
    </source>
</evidence>
<evidence type="ECO:0000256" key="2">
    <source>
        <dbReference type="ARBA" id="ARBA00022692"/>
    </source>
</evidence>
<name>A0A938XNZ9_9FIRM</name>
<dbReference type="RefSeq" id="WP_239550949.1">
    <property type="nucleotide sequence ID" value="NZ_JAFBDQ010000005.1"/>
</dbReference>
<comment type="similarity">
    <text evidence="5">Belongs to the binding-protein-dependent transport system permease family.</text>
</comment>
<comment type="caution">
    <text evidence="7">The sequence shown here is derived from an EMBL/GenBank/DDBJ whole genome shotgun (WGS) entry which is preliminary data.</text>
</comment>
<accession>A0A938XNZ9</accession>
<feature type="transmembrane region" description="Helical" evidence="5">
    <location>
        <begin position="156"/>
        <end position="178"/>
    </location>
</feature>
<dbReference type="InterPro" id="IPR035906">
    <property type="entry name" value="MetI-like_sf"/>
</dbReference>
<dbReference type="InterPro" id="IPR000515">
    <property type="entry name" value="MetI-like"/>
</dbReference>
<keyword evidence="3 5" id="KW-1133">Transmembrane helix</keyword>
<dbReference type="PANTHER" id="PTHR43759:SF1">
    <property type="entry name" value="GLUCOSE IMPORT SYSTEM PERMEASE PROTEIN GLCT"/>
    <property type="match status" value="1"/>
</dbReference>
<keyword evidence="8" id="KW-1185">Reference proteome</keyword>
<feature type="transmembrane region" description="Helical" evidence="5">
    <location>
        <begin position="68"/>
        <end position="91"/>
    </location>
</feature>
<evidence type="ECO:0000313" key="8">
    <source>
        <dbReference type="Proteomes" id="UP000774000"/>
    </source>
</evidence>